<dbReference type="AlphaFoldDB" id="A0A7U7EMU4"/>
<dbReference type="InterPro" id="IPR009875">
    <property type="entry name" value="PilZ_domain"/>
</dbReference>
<dbReference type="Pfam" id="PF07238">
    <property type="entry name" value="PilZ"/>
    <property type="match status" value="1"/>
</dbReference>
<feature type="domain" description="PilZ" evidence="1">
    <location>
        <begin position="3"/>
        <end position="108"/>
    </location>
</feature>
<name>A0A7U7EMU4_9GAMM</name>
<dbReference type="RefSeq" id="WP_187671271.1">
    <property type="nucleotide sequence ID" value="NZ_CAJFCI010000043.1"/>
</dbReference>
<dbReference type="GO" id="GO:0035438">
    <property type="term" value="F:cyclic-di-GMP binding"/>
    <property type="evidence" value="ECO:0007669"/>
    <property type="project" value="InterPro"/>
</dbReference>
<keyword evidence="3" id="KW-1185">Reference proteome</keyword>
<evidence type="ECO:0000259" key="1">
    <source>
        <dbReference type="Pfam" id="PF07238"/>
    </source>
</evidence>
<protein>
    <recommendedName>
        <fullName evidence="1">PilZ domain-containing protein</fullName>
    </recommendedName>
</protein>
<gene>
    <name evidence="2" type="ORF">PSEWESI4_02213</name>
</gene>
<reference evidence="2 3" key="1">
    <citation type="submission" date="2020-08" db="EMBL/GenBank/DDBJ databases">
        <authorList>
            <person name="Criscuolo A."/>
        </authorList>
    </citation>
    <scope>NUCLEOTIDE SEQUENCE [LARGE SCALE GENOMIC DNA]</scope>
    <source>
        <strain evidence="2">CIP111764</strain>
    </source>
</reference>
<dbReference type="Gene3D" id="2.40.10.220">
    <property type="entry name" value="predicted glycosyltransferase like domains"/>
    <property type="match status" value="1"/>
</dbReference>
<organism evidence="2 3">
    <name type="scientific">Zestomonas carbonaria</name>
    <dbReference type="NCBI Taxonomy" id="2762745"/>
    <lineage>
        <taxon>Bacteria</taxon>
        <taxon>Pseudomonadati</taxon>
        <taxon>Pseudomonadota</taxon>
        <taxon>Gammaproteobacteria</taxon>
        <taxon>Pseudomonadales</taxon>
        <taxon>Pseudomonadaceae</taxon>
        <taxon>Zestomonas</taxon>
    </lineage>
</organism>
<dbReference type="SUPFAM" id="SSF141371">
    <property type="entry name" value="PilZ domain-like"/>
    <property type="match status" value="1"/>
</dbReference>
<sequence length="110" mass="12447">MEDRRQHSRRTTELQLEVFDLNTTQRLGRVVDLSTDGFMLFSETPPQVDSVIECCLTPAAPIDGIREVILGADCLWTRPAADNLHHWAGFHIIDLAEEHAEALKALLKRL</sequence>
<evidence type="ECO:0000313" key="3">
    <source>
        <dbReference type="Proteomes" id="UP000583387"/>
    </source>
</evidence>
<dbReference type="Proteomes" id="UP000583387">
    <property type="component" value="Unassembled WGS sequence"/>
</dbReference>
<evidence type="ECO:0000313" key="2">
    <source>
        <dbReference type="EMBL" id="CAD5107933.1"/>
    </source>
</evidence>
<proteinExistence type="predicted"/>
<accession>A0A7U7EMU4</accession>
<comment type="caution">
    <text evidence="2">The sequence shown here is derived from an EMBL/GenBank/DDBJ whole genome shotgun (WGS) entry which is preliminary data.</text>
</comment>
<dbReference type="EMBL" id="CAJFCI010000043">
    <property type="protein sequence ID" value="CAD5107933.1"/>
    <property type="molecule type" value="Genomic_DNA"/>
</dbReference>